<proteinExistence type="predicted"/>
<evidence type="ECO:0000256" key="1">
    <source>
        <dbReference type="SAM" id="MobiDB-lite"/>
    </source>
</evidence>
<feature type="region of interest" description="Disordered" evidence="1">
    <location>
        <begin position="1"/>
        <end position="20"/>
    </location>
</feature>
<gene>
    <name evidence="2" type="ORF">M3A82_006620</name>
</gene>
<comment type="caution">
    <text evidence="2">The sequence shown here is derived from an EMBL/GenBank/DDBJ whole genome shotgun (WGS) entry which is preliminary data.</text>
</comment>
<evidence type="ECO:0000313" key="3">
    <source>
        <dbReference type="Proteomes" id="UP001205867"/>
    </source>
</evidence>
<dbReference type="AlphaFoldDB" id="A0AAP3AJD7"/>
<sequence>MATPSDQVHGGAEGRQERLERGVQRLSLELGAKFLPGESGRAAEEKLRRFESTQNKVAAPEPGYTARRRPPGSPGRRSEVDRAAKTMERGEIGGFGMRGASVNGPSL</sequence>
<protein>
    <submittedName>
        <fullName evidence="2">Uncharacterized protein</fullName>
    </submittedName>
</protein>
<organism evidence="2 3">
    <name type="scientific">Micrococcus luteus</name>
    <name type="common">Micrococcus lysodeikticus</name>
    <dbReference type="NCBI Taxonomy" id="1270"/>
    <lineage>
        <taxon>Bacteria</taxon>
        <taxon>Bacillati</taxon>
        <taxon>Actinomycetota</taxon>
        <taxon>Actinomycetes</taxon>
        <taxon>Micrococcales</taxon>
        <taxon>Micrococcaceae</taxon>
        <taxon>Micrococcus</taxon>
    </lineage>
</organism>
<dbReference type="Proteomes" id="UP001205867">
    <property type="component" value="Unassembled WGS sequence"/>
</dbReference>
<feature type="region of interest" description="Disordered" evidence="1">
    <location>
        <begin position="88"/>
        <end position="107"/>
    </location>
</feature>
<dbReference type="EMBL" id="JALXKZ020000012">
    <property type="protein sequence ID" value="MCV7629013.1"/>
    <property type="molecule type" value="Genomic_DNA"/>
</dbReference>
<evidence type="ECO:0000313" key="2">
    <source>
        <dbReference type="EMBL" id="MCV7629013.1"/>
    </source>
</evidence>
<feature type="region of interest" description="Disordered" evidence="1">
    <location>
        <begin position="48"/>
        <end position="83"/>
    </location>
</feature>
<accession>A0AAP3AJD7</accession>
<reference evidence="2" key="1">
    <citation type="submission" date="2023-06" db="EMBL/GenBank/DDBJ databases">
        <title>lsaBGC provides a comprehensive framework for evolutionary analysis of biosynthetic gene clusters within focal taxa.</title>
        <authorList>
            <person name="Salamzade R."/>
            <person name="Sandstrom S."/>
            <person name="Kalan L.R."/>
        </authorList>
    </citation>
    <scope>NUCLEOTIDE SEQUENCE</scope>
    <source>
        <strain evidence="2">P3-SID899</strain>
    </source>
</reference>
<name>A0AAP3AJD7_MICLU</name>